<dbReference type="GO" id="GO:0008171">
    <property type="term" value="F:O-methyltransferase activity"/>
    <property type="evidence" value="ECO:0007669"/>
    <property type="project" value="InterPro"/>
</dbReference>
<keyword evidence="1" id="KW-0489">Methyltransferase</keyword>
<feature type="active site" description="Proton acceptor" evidence="4">
    <location>
        <position position="314"/>
    </location>
</feature>
<evidence type="ECO:0000256" key="1">
    <source>
        <dbReference type="ARBA" id="ARBA00022603"/>
    </source>
</evidence>
<dbReference type="InterPro" id="IPR001077">
    <property type="entry name" value="COMT_C"/>
</dbReference>
<dbReference type="Gene3D" id="1.10.10.10">
    <property type="entry name" value="Winged helix-like DNA-binding domain superfamily/Winged helix DNA-binding domain"/>
    <property type="match status" value="1"/>
</dbReference>
<feature type="domain" description="O-methyltransferase C-terminal" evidence="5">
    <location>
        <begin position="222"/>
        <end position="386"/>
    </location>
</feature>
<dbReference type="EMBL" id="JAGMWT010000009">
    <property type="protein sequence ID" value="KAH7122681.1"/>
    <property type="molecule type" value="Genomic_DNA"/>
</dbReference>
<dbReference type="PROSITE" id="PS51683">
    <property type="entry name" value="SAM_OMT_II"/>
    <property type="match status" value="1"/>
</dbReference>
<keyword evidence="3" id="KW-0949">S-adenosyl-L-methionine</keyword>
<keyword evidence="7" id="KW-1185">Reference proteome</keyword>
<keyword evidence="2" id="KW-0808">Transferase</keyword>
<name>A0A9P9DQC6_9PLEO</name>
<gene>
    <name evidence="6" type="ORF">B0J11DRAFT_345396</name>
</gene>
<proteinExistence type="predicted"/>
<protein>
    <submittedName>
        <fullName evidence="6">Sterigmatocystin 8-O-methyltransferase</fullName>
    </submittedName>
</protein>
<dbReference type="Gene3D" id="3.40.50.150">
    <property type="entry name" value="Vaccinia Virus protein VP39"/>
    <property type="match status" value="1"/>
</dbReference>
<evidence type="ECO:0000256" key="2">
    <source>
        <dbReference type="ARBA" id="ARBA00022679"/>
    </source>
</evidence>
<dbReference type="InterPro" id="IPR029063">
    <property type="entry name" value="SAM-dependent_MTases_sf"/>
</dbReference>
<dbReference type="InterPro" id="IPR036388">
    <property type="entry name" value="WH-like_DNA-bd_sf"/>
</dbReference>
<dbReference type="SUPFAM" id="SSF46785">
    <property type="entry name" value="Winged helix' DNA-binding domain"/>
    <property type="match status" value="1"/>
</dbReference>
<dbReference type="GO" id="GO:0032259">
    <property type="term" value="P:methylation"/>
    <property type="evidence" value="ECO:0007669"/>
    <property type="project" value="UniProtKB-KW"/>
</dbReference>
<dbReference type="Proteomes" id="UP000700596">
    <property type="component" value="Unassembled WGS sequence"/>
</dbReference>
<dbReference type="InterPro" id="IPR016461">
    <property type="entry name" value="COMT-like"/>
</dbReference>
<comment type="caution">
    <text evidence="6">The sequence shown here is derived from an EMBL/GenBank/DDBJ whole genome shotgun (WGS) entry which is preliminary data.</text>
</comment>
<evidence type="ECO:0000313" key="6">
    <source>
        <dbReference type="EMBL" id="KAH7122681.1"/>
    </source>
</evidence>
<dbReference type="SUPFAM" id="SSF53335">
    <property type="entry name" value="S-adenosyl-L-methionine-dependent methyltransferases"/>
    <property type="match status" value="1"/>
</dbReference>
<evidence type="ECO:0000259" key="5">
    <source>
        <dbReference type="Pfam" id="PF00891"/>
    </source>
</evidence>
<sequence length="406" mass="45199">MLSPVPSTGQAATDIISELSKFTPEVINDSLEQRHKAIALSKKLTAALEGPVNTATELVFKPFLSIAARIAVGLDLFTPIVARDGTSITSEELARVSGGEQMLISRILRVMASIGFVEQDGLYSWRANETTKAMASPPIAAGHRFVFDALISSAIKAPKYLQEVGWKSPTEPHDGFLQYANQTKYHVFDYLMAQPSLFADFNLFMGNTMGSRNYWCDWYDVKGRLLKDFDHVKGSALLVDVAGGKGHDLQAFHNKYASKVDGKSGDLVLQEMASVIAGIKDGELDTSIKRMEYDFFEPQPVQGARTYFMHHILHDWSDKYCRIILKHLREAMQPGYSKLLIHDLILPDTGAAEFQARFDLTMMTFNSGMERSGREWTVLLENAGFKVTGIFEHFDADGIVEAEVNL</sequence>
<dbReference type="AlphaFoldDB" id="A0A9P9DQC6"/>
<dbReference type="Pfam" id="PF00891">
    <property type="entry name" value="Methyltransf_2"/>
    <property type="match status" value="1"/>
</dbReference>
<accession>A0A9P9DQC6</accession>
<dbReference type="PANTHER" id="PTHR43712:SF1">
    <property type="entry name" value="HYPOTHETICAL O-METHYLTRANSFERASE (EUROFUNG)-RELATED"/>
    <property type="match status" value="1"/>
</dbReference>
<dbReference type="OrthoDB" id="1535081at2759"/>
<organism evidence="6 7">
    <name type="scientific">Dendryphion nanum</name>
    <dbReference type="NCBI Taxonomy" id="256645"/>
    <lineage>
        <taxon>Eukaryota</taxon>
        <taxon>Fungi</taxon>
        <taxon>Dikarya</taxon>
        <taxon>Ascomycota</taxon>
        <taxon>Pezizomycotina</taxon>
        <taxon>Dothideomycetes</taxon>
        <taxon>Pleosporomycetidae</taxon>
        <taxon>Pleosporales</taxon>
        <taxon>Torulaceae</taxon>
        <taxon>Dendryphion</taxon>
    </lineage>
</organism>
<dbReference type="PIRSF" id="PIRSF005739">
    <property type="entry name" value="O-mtase"/>
    <property type="match status" value="1"/>
</dbReference>
<evidence type="ECO:0000256" key="4">
    <source>
        <dbReference type="PIRSR" id="PIRSR005739-1"/>
    </source>
</evidence>
<dbReference type="PANTHER" id="PTHR43712">
    <property type="entry name" value="PUTATIVE (AFU_ORTHOLOGUE AFUA_4G14580)-RELATED"/>
    <property type="match status" value="1"/>
</dbReference>
<evidence type="ECO:0000313" key="7">
    <source>
        <dbReference type="Proteomes" id="UP000700596"/>
    </source>
</evidence>
<evidence type="ECO:0000256" key="3">
    <source>
        <dbReference type="ARBA" id="ARBA00022691"/>
    </source>
</evidence>
<reference evidence="6" key="1">
    <citation type="journal article" date="2021" name="Nat. Commun.">
        <title>Genetic determinants of endophytism in the Arabidopsis root mycobiome.</title>
        <authorList>
            <person name="Mesny F."/>
            <person name="Miyauchi S."/>
            <person name="Thiergart T."/>
            <person name="Pickel B."/>
            <person name="Atanasova L."/>
            <person name="Karlsson M."/>
            <person name="Huettel B."/>
            <person name="Barry K.W."/>
            <person name="Haridas S."/>
            <person name="Chen C."/>
            <person name="Bauer D."/>
            <person name="Andreopoulos W."/>
            <person name="Pangilinan J."/>
            <person name="LaButti K."/>
            <person name="Riley R."/>
            <person name="Lipzen A."/>
            <person name="Clum A."/>
            <person name="Drula E."/>
            <person name="Henrissat B."/>
            <person name="Kohler A."/>
            <person name="Grigoriev I.V."/>
            <person name="Martin F.M."/>
            <person name="Hacquard S."/>
        </authorList>
    </citation>
    <scope>NUCLEOTIDE SEQUENCE</scope>
    <source>
        <strain evidence="6">MPI-CAGE-CH-0243</strain>
    </source>
</reference>
<dbReference type="InterPro" id="IPR036390">
    <property type="entry name" value="WH_DNA-bd_sf"/>
</dbReference>